<dbReference type="Pfam" id="PF20058">
    <property type="entry name" value="DUF6457"/>
    <property type="match status" value="1"/>
</dbReference>
<dbReference type="InterPro" id="IPR045598">
    <property type="entry name" value="DUF6457"/>
</dbReference>
<dbReference type="RefSeq" id="WP_379149786.1">
    <property type="nucleotide sequence ID" value="NZ_JBHSRJ010000001.1"/>
</dbReference>
<sequence length="117" mass="12663">MNLHDWIDELCDVLDLDTEVDEGLVLDLARVAAHNVARPAAPITTYLLGYAAGVQDADPDEVEALAARAQRLAESWDRPAGAPDPDDINDEIPDDRAVDHTGDVAVDDEDDGDDEDE</sequence>
<protein>
    <submittedName>
        <fullName evidence="3">DUF6457 domain-containing protein</fullName>
    </submittedName>
</protein>
<evidence type="ECO:0000256" key="1">
    <source>
        <dbReference type="SAM" id="MobiDB-lite"/>
    </source>
</evidence>
<evidence type="ECO:0000313" key="3">
    <source>
        <dbReference type="EMBL" id="MFC6041816.1"/>
    </source>
</evidence>
<organism evidence="3 4">
    <name type="scientific">Nocardioides hankookensis</name>
    <dbReference type="NCBI Taxonomy" id="443157"/>
    <lineage>
        <taxon>Bacteria</taxon>
        <taxon>Bacillati</taxon>
        <taxon>Actinomycetota</taxon>
        <taxon>Actinomycetes</taxon>
        <taxon>Propionibacteriales</taxon>
        <taxon>Nocardioidaceae</taxon>
        <taxon>Nocardioides</taxon>
    </lineage>
</organism>
<proteinExistence type="predicted"/>
<accession>A0ABW1LE81</accession>
<comment type="caution">
    <text evidence="3">The sequence shown here is derived from an EMBL/GenBank/DDBJ whole genome shotgun (WGS) entry which is preliminary data.</text>
</comment>
<name>A0ABW1LE81_9ACTN</name>
<feature type="region of interest" description="Disordered" evidence="1">
    <location>
        <begin position="73"/>
        <end position="117"/>
    </location>
</feature>
<feature type="domain" description="DUF6457" evidence="2">
    <location>
        <begin position="2"/>
        <end position="78"/>
    </location>
</feature>
<evidence type="ECO:0000259" key="2">
    <source>
        <dbReference type="Pfam" id="PF20058"/>
    </source>
</evidence>
<dbReference type="Proteomes" id="UP001596135">
    <property type="component" value="Unassembled WGS sequence"/>
</dbReference>
<feature type="compositionally biased region" description="Acidic residues" evidence="1">
    <location>
        <begin position="84"/>
        <end position="93"/>
    </location>
</feature>
<gene>
    <name evidence="3" type="ORF">ACFPYL_01935</name>
</gene>
<feature type="compositionally biased region" description="Acidic residues" evidence="1">
    <location>
        <begin position="105"/>
        <end position="117"/>
    </location>
</feature>
<evidence type="ECO:0000313" key="4">
    <source>
        <dbReference type="Proteomes" id="UP001596135"/>
    </source>
</evidence>
<keyword evidence="4" id="KW-1185">Reference proteome</keyword>
<dbReference type="EMBL" id="JBHSRJ010000001">
    <property type="protein sequence ID" value="MFC6041816.1"/>
    <property type="molecule type" value="Genomic_DNA"/>
</dbReference>
<reference evidence="4" key="1">
    <citation type="journal article" date="2019" name="Int. J. Syst. Evol. Microbiol.">
        <title>The Global Catalogue of Microorganisms (GCM) 10K type strain sequencing project: providing services to taxonomists for standard genome sequencing and annotation.</title>
        <authorList>
            <consortium name="The Broad Institute Genomics Platform"/>
            <consortium name="The Broad Institute Genome Sequencing Center for Infectious Disease"/>
            <person name="Wu L."/>
            <person name="Ma J."/>
        </authorList>
    </citation>
    <scope>NUCLEOTIDE SEQUENCE [LARGE SCALE GENOMIC DNA]</scope>
    <source>
        <strain evidence="4">CCUG 54522</strain>
    </source>
</reference>